<keyword evidence="1" id="KW-1133">Transmembrane helix</keyword>
<evidence type="ECO:0000313" key="4">
    <source>
        <dbReference type="Proteomes" id="UP000448292"/>
    </source>
</evidence>
<dbReference type="AlphaFoldDB" id="A0A7M3MCC0"/>
<keyword evidence="1" id="KW-0812">Transmembrane</keyword>
<keyword evidence="1" id="KW-0472">Membrane</keyword>
<feature type="transmembrane region" description="Helical" evidence="1">
    <location>
        <begin position="117"/>
        <end position="139"/>
    </location>
</feature>
<dbReference type="Pfam" id="PF07885">
    <property type="entry name" value="Ion_trans_2"/>
    <property type="match status" value="1"/>
</dbReference>
<gene>
    <name evidence="3" type="ORF">DPQ33_13610</name>
</gene>
<dbReference type="Gene3D" id="1.10.287.70">
    <property type="match status" value="1"/>
</dbReference>
<organism evidence="3 4">
    <name type="scientific">Oceanidesulfovibrio indonesiensis</name>
    <dbReference type="NCBI Taxonomy" id="54767"/>
    <lineage>
        <taxon>Bacteria</taxon>
        <taxon>Pseudomonadati</taxon>
        <taxon>Thermodesulfobacteriota</taxon>
        <taxon>Desulfovibrionia</taxon>
        <taxon>Desulfovibrionales</taxon>
        <taxon>Desulfovibrionaceae</taxon>
        <taxon>Oceanidesulfovibrio</taxon>
    </lineage>
</organism>
<feature type="transmembrane region" description="Helical" evidence="1">
    <location>
        <begin position="190"/>
        <end position="210"/>
    </location>
</feature>
<feature type="transmembrane region" description="Helical" evidence="1">
    <location>
        <begin position="222"/>
        <end position="243"/>
    </location>
</feature>
<keyword evidence="4" id="KW-1185">Reference proteome</keyword>
<comment type="caution">
    <text evidence="3">The sequence shown here is derived from an EMBL/GenBank/DDBJ whole genome shotgun (WGS) entry which is preliminary data.</text>
</comment>
<feature type="transmembrane region" description="Helical" evidence="1">
    <location>
        <begin position="21"/>
        <end position="45"/>
    </location>
</feature>
<dbReference type="SUPFAM" id="SSF81324">
    <property type="entry name" value="Voltage-gated potassium channels"/>
    <property type="match status" value="1"/>
</dbReference>
<feature type="transmembrane region" description="Helical" evidence="1">
    <location>
        <begin position="151"/>
        <end position="170"/>
    </location>
</feature>
<protein>
    <recommendedName>
        <fullName evidence="2">Potassium channel domain-containing protein</fullName>
    </recommendedName>
</protein>
<dbReference type="RefSeq" id="WP_144303777.1">
    <property type="nucleotide sequence ID" value="NZ_QMIE01000013.1"/>
</dbReference>
<feature type="transmembrane region" description="Helical" evidence="1">
    <location>
        <begin position="57"/>
        <end position="76"/>
    </location>
</feature>
<proteinExistence type="predicted"/>
<dbReference type="OrthoDB" id="9799090at2"/>
<dbReference type="InterPro" id="IPR013099">
    <property type="entry name" value="K_chnl_dom"/>
</dbReference>
<evidence type="ECO:0000259" key="2">
    <source>
        <dbReference type="Pfam" id="PF07885"/>
    </source>
</evidence>
<name>A0A7M3MCC0_9BACT</name>
<dbReference type="EMBL" id="QMIE01000013">
    <property type="protein sequence ID" value="TVM15996.1"/>
    <property type="molecule type" value="Genomic_DNA"/>
</dbReference>
<accession>A0A7M3MCC0</accession>
<reference evidence="3 4" key="1">
    <citation type="submission" date="2018-06" db="EMBL/GenBank/DDBJ databases">
        <title>Complete genome of Desulfovibrio indonesiensis P37SLT.</title>
        <authorList>
            <person name="Crispim J.S."/>
            <person name="Vidigal P.M.P."/>
            <person name="Silva L.C.F."/>
            <person name="Laguardia C.N."/>
            <person name="Araujo L.C."/>
            <person name="Dias R.S."/>
            <person name="Sousa M.P."/>
            <person name="Paula S.O."/>
            <person name="Silva C."/>
        </authorList>
    </citation>
    <scope>NUCLEOTIDE SEQUENCE [LARGE SCALE GENOMIC DNA]</scope>
    <source>
        <strain evidence="3 4">P37SLT</strain>
    </source>
</reference>
<feature type="domain" description="Potassium channel" evidence="2">
    <location>
        <begin position="193"/>
        <end position="242"/>
    </location>
</feature>
<sequence>MSSIPVRSGFVWRIVHSRTSGLITTHFAPLLFAGMMITGIVQDIWDLEAMYAQSPAPVVAIFMGIGLALGAAAHHISHRLAAHDTKSAWIIAGVGFAGGTLPVGLVLSAWILQAITVFTVLVVVLRVAHFLRTVATLIAPNRYPTWPQVGMMLYTYLSMLTAFTLINLAMDLLHTLHPSVTPAFNFITAGGSPLVNAFYFSVVVMTTLGFGDITPLTSLAKISVALQCLTSYVMFALLVGVAMRGVLSNEDE</sequence>
<evidence type="ECO:0000313" key="3">
    <source>
        <dbReference type="EMBL" id="TVM15996.1"/>
    </source>
</evidence>
<evidence type="ECO:0000256" key="1">
    <source>
        <dbReference type="SAM" id="Phobius"/>
    </source>
</evidence>
<feature type="transmembrane region" description="Helical" evidence="1">
    <location>
        <begin position="88"/>
        <end position="111"/>
    </location>
</feature>
<dbReference type="Proteomes" id="UP000448292">
    <property type="component" value="Unassembled WGS sequence"/>
</dbReference>